<keyword evidence="10" id="KW-1185">Reference proteome</keyword>
<accession>A0A8K0I5C3</accession>
<evidence type="ECO:0000256" key="1">
    <source>
        <dbReference type="ARBA" id="ARBA00006921"/>
    </source>
</evidence>
<evidence type="ECO:0000256" key="7">
    <source>
        <dbReference type="RuleBase" id="RU367022"/>
    </source>
</evidence>
<dbReference type="OrthoDB" id="73901at2759"/>
<keyword evidence="4 7" id="KW-1133">Transmembrane helix</keyword>
<evidence type="ECO:0000256" key="5">
    <source>
        <dbReference type="ARBA" id="ARBA00023008"/>
    </source>
</evidence>
<name>A0A8K0I5C3_COCNU</name>
<feature type="transmembrane region" description="Helical" evidence="7">
    <location>
        <begin position="98"/>
        <end position="119"/>
    </location>
</feature>
<dbReference type="AlphaFoldDB" id="A0A8K0I5C3"/>
<feature type="transmembrane region" description="Helical" evidence="7">
    <location>
        <begin position="58"/>
        <end position="78"/>
    </location>
</feature>
<dbReference type="Pfam" id="PF04145">
    <property type="entry name" value="Ctr"/>
    <property type="match status" value="1"/>
</dbReference>
<evidence type="ECO:0000313" key="10">
    <source>
        <dbReference type="Proteomes" id="UP000797356"/>
    </source>
</evidence>
<keyword evidence="3 7" id="KW-0187">Copper transport</keyword>
<evidence type="ECO:0000256" key="8">
    <source>
        <dbReference type="SAM" id="MobiDB-lite"/>
    </source>
</evidence>
<evidence type="ECO:0000256" key="3">
    <source>
        <dbReference type="ARBA" id="ARBA00022796"/>
    </source>
</evidence>
<proteinExistence type="inferred from homology"/>
<dbReference type="InterPro" id="IPR007274">
    <property type="entry name" value="Cop_transporter"/>
</dbReference>
<comment type="subcellular location">
    <subcellularLocation>
        <location evidence="7">Membrane</location>
        <topology evidence="7">Multi-pass membrane protein</topology>
    </subcellularLocation>
</comment>
<keyword evidence="6 7" id="KW-0472">Membrane</keyword>
<dbReference type="Proteomes" id="UP000797356">
    <property type="component" value="Chromosome 4"/>
</dbReference>
<keyword evidence="2 7" id="KW-0812">Transmembrane</keyword>
<keyword evidence="7" id="KW-0813">Transport</keyword>
<keyword evidence="7" id="KW-0406">Ion transport</keyword>
<sequence length="166" mass="17059">MGAGEGMGSDAMGGMMPPSAPNGMPMPSGGGGMAMHMTFFWGKRVEFLFSGWPGDRGVGIYLLALLFVFVTAALVDCLPSISRRLSRGPAAAAGDRWVSNALLLTALHAVRLGLAYLVMLAVMSFNVGVLIVAIAGHAVGFLVSGGGLSKGDRSTEPEGPTKAMES</sequence>
<organism evidence="9 10">
    <name type="scientific">Cocos nucifera</name>
    <name type="common">Coconut palm</name>
    <dbReference type="NCBI Taxonomy" id="13894"/>
    <lineage>
        <taxon>Eukaryota</taxon>
        <taxon>Viridiplantae</taxon>
        <taxon>Streptophyta</taxon>
        <taxon>Embryophyta</taxon>
        <taxon>Tracheophyta</taxon>
        <taxon>Spermatophyta</taxon>
        <taxon>Magnoliopsida</taxon>
        <taxon>Liliopsida</taxon>
        <taxon>Arecaceae</taxon>
        <taxon>Arecoideae</taxon>
        <taxon>Cocoseae</taxon>
        <taxon>Attaleinae</taxon>
        <taxon>Cocos</taxon>
    </lineage>
</organism>
<dbReference type="GO" id="GO:0005886">
    <property type="term" value="C:plasma membrane"/>
    <property type="evidence" value="ECO:0007669"/>
    <property type="project" value="TreeGrafter"/>
</dbReference>
<dbReference type="EMBL" id="CM017875">
    <property type="protein sequence ID" value="KAG1337802.1"/>
    <property type="molecule type" value="Genomic_DNA"/>
</dbReference>
<evidence type="ECO:0000256" key="4">
    <source>
        <dbReference type="ARBA" id="ARBA00022989"/>
    </source>
</evidence>
<evidence type="ECO:0000256" key="2">
    <source>
        <dbReference type="ARBA" id="ARBA00022692"/>
    </source>
</evidence>
<evidence type="ECO:0000256" key="6">
    <source>
        <dbReference type="ARBA" id="ARBA00023136"/>
    </source>
</evidence>
<evidence type="ECO:0000313" key="9">
    <source>
        <dbReference type="EMBL" id="KAG1337802.1"/>
    </source>
</evidence>
<protein>
    <recommendedName>
        <fullName evidence="7">Copper transport protein</fullName>
    </recommendedName>
</protein>
<comment type="similarity">
    <text evidence="1 7">Belongs to the copper transporter (Ctr) (TC 1.A.56) family. SLC31A subfamily.</text>
</comment>
<keyword evidence="5 7" id="KW-0186">Copper</keyword>
<reference evidence="9" key="2">
    <citation type="submission" date="2019-07" db="EMBL/GenBank/DDBJ databases">
        <authorList>
            <person name="Yang Y."/>
            <person name="Bocs S."/>
            <person name="Baudouin L."/>
        </authorList>
    </citation>
    <scope>NUCLEOTIDE SEQUENCE</scope>
    <source>
        <tissue evidence="9">Spear leaf of Hainan Tall coconut</tissue>
    </source>
</reference>
<feature type="transmembrane region" description="Helical" evidence="7">
    <location>
        <begin position="125"/>
        <end position="143"/>
    </location>
</feature>
<feature type="region of interest" description="Disordered" evidence="8">
    <location>
        <begin position="1"/>
        <end position="23"/>
    </location>
</feature>
<dbReference type="PANTHER" id="PTHR12483:SF42">
    <property type="entry name" value="COPPER TRANSPORTER 4"/>
    <property type="match status" value="1"/>
</dbReference>
<gene>
    <name evidence="9" type="ORF">COCNU_04G001080</name>
</gene>
<reference evidence="9" key="1">
    <citation type="journal article" date="2017" name="Gigascience">
        <title>The genome draft of coconut (Cocos nucifera).</title>
        <authorList>
            <person name="Xiao Y."/>
            <person name="Xu P."/>
            <person name="Fan H."/>
            <person name="Baudouin L."/>
            <person name="Xia W."/>
            <person name="Bocs S."/>
            <person name="Xu J."/>
            <person name="Li Q."/>
            <person name="Guo A."/>
            <person name="Zhou L."/>
            <person name="Li J."/>
            <person name="Wu Y."/>
            <person name="Ma Z."/>
            <person name="Armero A."/>
            <person name="Issali A.E."/>
            <person name="Liu N."/>
            <person name="Peng M."/>
            <person name="Yang Y."/>
        </authorList>
    </citation>
    <scope>NUCLEOTIDE SEQUENCE</scope>
    <source>
        <tissue evidence="9">Spear leaf of Hainan Tall coconut</tissue>
    </source>
</reference>
<comment type="caution">
    <text evidence="9">The sequence shown here is derived from an EMBL/GenBank/DDBJ whole genome shotgun (WGS) entry which is preliminary data.</text>
</comment>
<dbReference type="GO" id="GO:0005375">
    <property type="term" value="F:copper ion transmembrane transporter activity"/>
    <property type="evidence" value="ECO:0007669"/>
    <property type="project" value="UniProtKB-UniRule"/>
</dbReference>
<feature type="compositionally biased region" description="Low complexity" evidence="8">
    <location>
        <begin position="12"/>
        <end position="23"/>
    </location>
</feature>
<dbReference type="PANTHER" id="PTHR12483">
    <property type="entry name" value="SOLUTE CARRIER FAMILY 31 COPPER TRANSPORTERS"/>
    <property type="match status" value="1"/>
</dbReference>